<accession>A0A5D0R4D7</accession>
<dbReference type="Proteomes" id="UP000323720">
    <property type="component" value="Unassembled WGS sequence"/>
</dbReference>
<gene>
    <name evidence="1" type="ORF">ES674_12135</name>
</gene>
<reference evidence="1 2" key="1">
    <citation type="submission" date="2019-08" db="EMBL/GenBank/DDBJ databases">
        <title>Genomes of Antarctic Bizionia species.</title>
        <authorList>
            <person name="Bowman J.P."/>
        </authorList>
    </citation>
    <scope>NUCLEOTIDE SEQUENCE [LARGE SCALE GENOMIC DNA]</scope>
    <source>
        <strain evidence="1 2">ADA-4</strain>
    </source>
</reference>
<evidence type="ECO:0000313" key="1">
    <source>
        <dbReference type="EMBL" id="TYB76333.1"/>
    </source>
</evidence>
<protein>
    <submittedName>
        <fullName evidence="1">DUF1835 domain-containing protein</fullName>
    </submittedName>
</protein>
<sequence>MKSKTLHITQGQSLTQILQDLDIPGTYLTWQEMLCEGPTPVQVDSQRFFDTRSEFLKEAYDIEVNDEEIKSEIRILDNPEAFSEIVLWFTYDLFCHINLLGVIKLLQEKNIKLPLYLVCSGRISGETNLKGLTELTQDQLLNHYESKVLLKQEDVELARSVWHIYCGKDHNLLKPYIVKKSAFLYLNSCLKAHLKRFPDLKNGLSTLEENILILIRDKNIKTRHHLLGYALNFQGYYGYIDMQLDRKIASLSMFFEETESYIKLNRKGHEALIGSHNYASEINNCIVFGGVNRLDFYFSTEQNKLIKKN</sequence>
<organism evidence="1 2">
    <name type="scientific">Bizionia myxarmorum</name>
    <dbReference type="NCBI Taxonomy" id="291186"/>
    <lineage>
        <taxon>Bacteria</taxon>
        <taxon>Pseudomonadati</taxon>
        <taxon>Bacteroidota</taxon>
        <taxon>Flavobacteriia</taxon>
        <taxon>Flavobacteriales</taxon>
        <taxon>Flavobacteriaceae</taxon>
        <taxon>Bizionia</taxon>
    </lineage>
</organism>
<keyword evidence="2" id="KW-1185">Reference proteome</keyword>
<dbReference type="AlphaFoldDB" id="A0A5D0R4D7"/>
<evidence type="ECO:0000313" key="2">
    <source>
        <dbReference type="Proteomes" id="UP000323720"/>
    </source>
</evidence>
<proteinExistence type="predicted"/>
<dbReference type="EMBL" id="VSKK01000003">
    <property type="protein sequence ID" value="TYB76333.1"/>
    <property type="molecule type" value="Genomic_DNA"/>
</dbReference>
<dbReference type="RefSeq" id="WP_148404337.1">
    <property type="nucleotide sequence ID" value="NZ_VSKK01000003.1"/>
</dbReference>
<name>A0A5D0R4D7_9FLAO</name>
<comment type="caution">
    <text evidence="1">The sequence shown here is derived from an EMBL/GenBank/DDBJ whole genome shotgun (WGS) entry which is preliminary data.</text>
</comment>
<dbReference type="OrthoDB" id="127805at2"/>